<dbReference type="SUPFAM" id="SSF103473">
    <property type="entry name" value="MFS general substrate transporter"/>
    <property type="match status" value="1"/>
</dbReference>
<dbReference type="GeneID" id="67524379"/>
<dbReference type="AlphaFoldDB" id="A0A380XTF3"/>
<protein>
    <submittedName>
        <fullName evidence="1">Putative membrane protein</fullName>
    </submittedName>
</protein>
<comment type="caution">
    <text evidence="1">The sequence shown here is derived from an EMBL/GenBank/DDBJ whole genome shotgun (WGS) entry which is preliminary data.</text>
</comment>
<dbReference type="RefSeq" id="WP_061791269.1">
    <property type="nucleotide sequence ID" value="NZ_JABVDD010000018.1"/>
</dbReference>
<accession>A0A380XTF3</accession>
<dbReference type="EMBL" id="VDEM01000135">
    <property type="protein sequence ID" value="KAF0821252.1"/>
    <property type="molecule type" value="Genomic_DNA"/>
</dbReference>
<dbReference type="InterPro" id="IPR036259">
    <property type="entry name" value="MFS_trans_sf"/>
</dbReference>
<reference evidence="1 2" key="1">
    <citation type="journal article" date="2020" name="G3 (Bethesda)">
        <title>Whole Genome Sequencing and Comparative Genomics of Two Nematicidal Bacillus Strains Reveals a Wide Range of Possible Virulence Factors.</title>
        <authorList>
            <person name="Susic N."/>
            <person name="Janezic S."/>
            <person name="Rupnik M."/>
            <person name="Geric Stare B."/>
        </authorList>
    </citation>
    <scope>NUCLEOTIDE SEQUENCE [LARGE SCALE GENOMIC DNA]</scope>
    <source>
        <strain evidence="1 2">I-1582</strain>
    </source>
</reference>
<sequence length="93" mass="10366">MSVIADSAQFSAAVSEVSEIEYVGTALTFQMCFGFLITIFSINLIPIIQRLVGWEWVFASLAIGPILGMVSMVRYKRHEFYNAKATNTALKKL</sequence>
<gene>
    <name evidence="1" type="ORF">KIS1582_5046</name>
</gene>
<proteinExistence type="predicted"/>
<organism evidence="1 2">
    <name type="scientific">Cytobacillus firmus</name>
    <name type="common">Bacillus firmus</name>
    <dbReference type="NCBI Taxonomy" id="1399"/>
    <lineage>
        <taxon>Bacteria</taxon>
        <taxon>Bacillati</taxon>
        <taxon>Bacillota</taxon>
        <taxon>Bacilli</taxon>
        <taxon>Bacillales</taxon>
        <taxon>Bacillaceae</taxon>
        <taxon>Cytobacillus</taxon>
    </lineage>
</organism>
<evidence type="ECO:0000313" key="2">
    <source>
        <dbReference type="Proteomes" id="UP000465778"/>
    </source>
</evidence>
<name>A0A380XTF3_CYTFI</name>
<dbReference type="Proteomes" id="UP000465778">
    <property type="component" value="Unassembled WGS sequence"/>
</dbReference>
<evidence type="ECO:0000313" key="1">
    <source>
        <dbReference type="EMBL" id="KAF0821252.1"/>
    </source>
</evidence>